<evidence type="ECO:0000259" key="1">
    <source>
        <dbReference type="Pfam" id="PF00534"/>
    </source>
</evidence>
<gene>
    <name evidence="2" type="ORF">H7B67_17250</name>
</gene>
<dbReference type="GO" id="GO:0016757">
    <property type="term" value="F:glycosyltransferase activity"/>
    <property type="evidence" value="ECO:0007669"/>
    <property type="project" value="InterPro"/>
</dbReference>
<dbReference type="RefSeq" id="WP_185121107.1">
    <property type="nucleotide sequence ID" value="NZ_JACJVQ010000015.1"/>
</dbReference>
<dbReference type="EMBL" id="JACJVQ010000015">
    <property type="protein sequence ID" value="MBB6635870.1"/>
    <property type="molecule type" value="Genomic_DNA"/>
</dbReference>
<evidence type="ECO:0000313" key="3">
    <source>
        <dbReference type="Proteomes" id="UP000535838"/>
    </source>
</evidence>
<dbReference type="SUPFAM" id="SSF53756">
    <property type="entry name" value="UDP-Glycosyltransferase/glycogen phosphorylase"/>
    <property type="match status" value="1"/>
</dbReference>
<dbReference type="Gene3D" id="3.40.50.2000">
    <property type="entry name" value="Glycogen Phosphorylase B"/>
    <property type="match status" value="1"/>
</dbReference>
<evidence type="ECO:0000313" key="2">
    <source>
        <dbReference type="EMBL" id="MBB6635870.1"/>
    </source>
</evidence>
<protein>
    <submittedName>
        <fullName evidence="2">Glycosyltransferase family 4 protein</fullName>
    </submittedName>
</protein>
<dbReference type="PANTHER" id="PTHR12526">
    <property type="entry name" value="GLYCOSYLTRANSFERASE"/>
    <property type="match status" value="1"/>
</dbReference>
<dbReference type="InterPro" id="IPR001296">
    <property type="entry name" value="Glyco_trans_1"/>
</dbReference>
<reference evidence="2 3" key="1">
    <citation type="submission" date="2020-08" db="EMBL/GenBank/DDBJ databases">
        <title>Cohnella phylogeny.</title>
        <authorList>
            <person name="Dunlap C."/>
        </authorList>
    </citation>
    <scope>NUCLEOTIDE SEQUENCE [LARGE SCALE GENOMIC DNA]</scope>
    <source>
        <strain evidence="2 3">DSM 25241</strain>
    </source>
</reference>
<proteinExistence type="predicted"/>
<accession>A0A841T1B3</accession>
<dbReference type="CDD" id="cd03801">
    <property type="entry name" value="GT4_PimA-like"/>
    <property type="match status" value="1"/>
</dbReference>
<dbReference type="Pfam" id="PF00534">
    <property type="entry name" value="Glycos_transf_1"/>
    <property type="match status" value="1"/>
</dbReference>
<feature type="domain" description="Glycosyl transferase family 1" evidence="1">
    <location>
        <begin position="188"/>
        <end position="279"/>
    </location>
</feature>
<name>A0A841T1B3_9BACL</name>
<dbReference type="AlphaFoldDB" id="A0A841T1B3"/>
<dbReference type="Proteomes" id="UP000535838">
    <property type="component" value="Unassembled WGS sequence"/>
</dbReference>
<comment type="caution">
    <text evidence="2">The sequence shown here is derived from an EMBL/GenBank/DDBJ whole genome shotgun (WGS) entry which is preliminary data.</text>
</comment>
<organism evidence="2 3">
    <name type="scientific">Cohnella thailandensis</name>
    <dbReference type="NCBI Taxonomy" id="557557"/>
    <lineage>
        <taxon>Bacteria</taxon>
        <taxon>Bacillati</taxon>
        <taxon>Bacillota</taxon>
        <taxon>Bacilli</taxon>
        <taxon>Bacillales</taxon>
        <taxon>Paenibacillaceae</taxon>
        <taxon>Cohnella</taxon>
    </lineage>
</organism>
<dbReference type="PANTHER" id="PTHR12526:SF636">
    <property type="entry name" value="BLL3647 PROTEIN"/>
    <property type="match status" value="1"/>
</dbReference>
<keyword evidence="2" id="KW-0808">Transferase</keyword>
<keyword evidence="3" id="KW-1185">Reference proteome</keyword>
<sequence>MNILLVPSTPGWAFDHRARDLMSLRMSGIRFRLKYLSEVEPKDRLRYDLIYPLTLDGAKILKSRAGIPYHKMAAGITSLRSIESYQKEGGGFDSDFIRFVKRLRGVNTASDEIIRLFDGQCKVHKTRVGIDEKMFRRSGSSPGNKTFTVGWVGRIDKPEYRELKGYDIALSALKGLDAKLKIRTYKENYVPRHKMVSFYQGLDCFLCTSRSEHIPLPILEAASCGVPIITTKVGIVPELIRHKENGLIVSRTPDAVKKAVQHLKENEKERRAMGRSVRKTIVNHWTWESCKADWEAFFKSMAQER</sequence>